<keyword evidence="3" id="KW-1185">Reference proteome</keyword>
<keyword evidence="1" id="KW-0812">Transmembrane</keyword>
<feature type="transmembrane region" description="Helical" evidence="1">
    <location>
        <begin position="63"/>
        <end position="82"/>
    </location>
</feature>
<sequence length="242" mass="28795">MIRTSKAKFKQQGKRWIANYLFFFFIIPVLIYLNIFYDDLKETTFIDEKFVLYEPSSGKLGEFSLGGFVVILIFLFGARFLYPDLKRKGLLNSIIIGTIIFLIGFHYFMFSDYRGVHEEKGLVSSNWKGERQIIPYDEIESVYLEPYVHYASLSNTSDEMRFVWEVTFYPSHQKEVVYRFSMLTKTGLEETIAIKKLALEHDVPFNVGEMNQETLELFNFDLEYEGLEKERYYELFQLRYDK</sequence>
<keyword evidence="1" id="KW-0472">Membrane</keyword>
<proteinExistence type="predicted"/>
<evidence type="ECO:0000313" key="3">
    <source>
        <dbReference type="Proteomes" id="UP001465426"/>
    </source>
</evidence>
<feature type="transmembrane region" description="Helical" evidence="1">
    <location>
        <begin position="20"/>
        <end position="37"/>
    </location>
</feature>
<dbReference type="Proteomes" id="UP001465426">
    <property type="component" value="Unassembled WGS sequence"/>
</dbReference>
<evidence type="ECO:0000256" key="1">
    <source>
        <dbReference type="SAM" id="Phobius"/>
    </source>
</evidence>
<reference evidence="2 3" key="1">
    <citation type="submission" date="2024-03" db="EMBL/GenBank/DDBJ databases">
        <title>Human intestinal bacterial collection.</title>
        <authorList>
            <person name="Pauvert C."/>
            <person name="Hitch T.C.A."/>
            <person name="Clavel T."/>
        </authorList>
    </citation>
    <scope>NUCLEOTIDE SEQUENCE [LARGE SCALE GENOMIC DNA]</scope>
    <source>
        <strain evidence="2 3">CLA-SR-H024</strain>
    </source>
</reference>
<evidence type="ECO:0000313" key="2">
    <source>
        <dbReference type="EMBL" id="MEQ2465654.1"/>
    </source>
</evidence>
<name>A0ABV1EX27_9BACI</name>
<gene>
    <name evidence="2" type="ORF">WMO63_08235</name>
</gene>
<dbReference type="EMBL" id="JBBMFN010000014">
    <property type="protein sequence ID" value="MEQ2465654.1"/>
    <property type="molecule type" value="Genomic_DNA"/>
</dbReference>
<organism evidence="2 3">
    <name type="scientific">Niallia hominis</name>
    <dbReference type="NCBI Taxonomy" id="3133173"/>
    <lineage>
        <taxon>Bacteria</taxon>
        <taxon>Bacillati</taxon>
        <taxon>Bacillota</taxon>
        <taxon>Bacilli</taxon>
        <taxon>Bacillales</taxon>
        <taxon>Bacillaceae</taxon>
        <taxon>Niallia</taxon>
    </lineage>
</organism>
<dbReference type="RefSeq" id="WP_031539605.1">
    <property type="nucleotide sequence ID" value="NZ_JBBMFN010000014.1"/>
</dbReference>
<accession>A0ABV1EX27</accession>
<protein>
    <submittedName>
        <fullName evidence="2">Uncharacterized protein</fullName>
    </submittedName>
</protein>
<comment type="caution">
    <text evidence="2">The sequence shown here is derived from an EMBL/GenBank/DDBJ whole genome shotgun (WGS) entry which is preliminary data.</text>
</comment>
<keyword evidence="1" id="KW-1133">Transmembrane helix</keyword>
<feature type="transmembrane region" description="Helical" evidence="1">
    <location>
        <begin position="89"/>
        <end position="110"/>
    </location>
</feature>